<dbReference type="AlphaFoldDB" id="A0AAE0ZFM8"/>
<accession>A0AAE0ZFM8</accession>
<reference evidence="1" key="1">
    <citation type="journal article" date="2023" name="G3 (Bethesda)">
        <title>A reference genome for the long-term kleptoplast-retaining sea slug Elysia crispata morphotype clarki.</title>
        <authorList>
            <person name="Eastman K.E."/>
            <person name="Pendleton A.L."/>
            <person name="Shaikh M.A."/>
            <person name="Suttiyut T."/>
            <person name="Ogas R."/>
            <person name="Tomko P."/>
            <person name="Gavelis G."/>
            <person name="Widhalm J.R."/>
            <person name="Wisecaver J.H."/>
        </authorList>
    </citation>
    <scope>NUCLEOTIDE SEQUENCE</scope>
    <source>
        <strain evidence="1">ECLA1</strain>
    </source>
</reference>
<protein>
    <submittedName>
        <fullName evidence="1">Uncharacterized protein</fullName>
    </submittedName>
</protein>
<gene>
    <name evidence="1" type="ORF">RRG08_053434</name>
</gene>
<sequence>MESLDFDIDLELDSKEIKLCTLRLTHVSRIKPGVDCYKKTEVIIKSFNFICSFQSKIDLQIRDIISVYTKPRI</sequence>
<name>A0AAE0ZFM8_9GAST</name>
<comment type="caution">
    <text evidence="1">The sequence shown here is derived from an EMBL/GenBank/DDBJ whole genome shotgun (WGS) entry which is preliminary data.</text>
</comment>
<proteinExistence type="predicted"/>
<dbReference type="EMBL" id="JAWDGP010004058">
    <property type="protein sequence ID" value="KAK3768442.1"/>
    <property type="molecule type" value="Genomic_DNA"/>
</dbReference>
<keyword evidence="2" id="KW-1185">Reference proteome</keyword>
<dbReference type="Proteomes" id="UP001283361">
    <property type="component" value="Unassembled WGS sequence"/>
</dbReference>
<evidence type="ECO:0000313" key="1">
    <source>
        <dbReference type="EMBL" id="KAK3768442.1"/>
    </source>
</evidence>
<evidence type="ECO:0000313" key="2">
    <source>
        <dbReference type="Proteomes" id="UP001283361"/>
    </source>
</evidence>
<organism evidence="1 2">
    <name type="scientific">Elysia crispata</name>
    <name type="common">lettuce slug</name>
    <dbReference type="NCBI Taxonomy" id="231223"/>
    <lineage>
        <taxon>Eukaryota</taxon>
        <taxon>Metazoa</taxon>
        <taxon>Spiralia</taxon>
        <taxon>Lophotrochozoa</taxon>
        <taxon>Mollusca</taxon>
        <taxon>Gastropoda</taxon>
        <taxon>Heterobranchia</taxon>
        <taxon>Euthyneura</taxon>
        <taxon>Panpulmonata</taxon>
        <taxon>Sacoglossa</taxon>
        <taxon>Placobranchoidea</taxon>
        <taxon>Plakobranchidae</taxon>
        <taxon>Elysia</taxon>
    </lineage>
</organism>